<feature type="compositionally biased region" description="Basic residues" evidence="1">
    <location>
        <begin position="11"/>
        <end position="23"/>
    </location>
</feature>
<evidence type="ECO:0000313" key="2">
    <source>
        <dbReference type="EMBL" id="KAK9094669.1"/>
    </source>
</evidence>
<proteinExistence type="predicted"/>
<name>A0AAP0EK00_9MAGN</name>
<dbReference type="AlphaFoldDB" id="A0AAP0EK00"/>
<reference evidence="2 3" key="1">
    <citation type="submission" date="2024-01" db="EMBL/GenBank/DDBJ databases">
        <title>Genome assemblies of Stephania.</title>
        <authorList>
            <person name="Yang L."/>
        </authorList>
    </citation>
    <scope>NUCLEOTIDE SEQUENCE [LARGE SCALE GENOMIC DNA]</scope>
    <source>
        <strain evidence="2">JXDWG</strain>
        <tissue evidence="2">Leaf</tissue>
    </source>
</reference>
<feature type="compositionally biased region" description="Basic and acidic residues" evidence="1">
    <location>
        <begin position="1"/>
        <end position="10"/>
    </location>
</feature>
<dbReference type="Proteomes" id="UP001419268">
    <property type="component" value="Unassembled WGS sequence"/>
</dbReference>
<accession>A0AAP0EK00</accession>
<evidence type="ECO:0000313" key="3">
    <source>
        <dbReference type="Proteomes" id="UP001419268"/>
    </source>
</evidence>
<keyword evidence="3" id="KW-1185">Reference proteome</keyword>
<organism evidence="2 3">
    <name type="scientific">Stephania cephalantha</name>
    <dbReference type="NCBI Taxonomy" id="152367"/>
    <lineage>
        <taxon>Eukaryota</taxon>
        <taxon>Viridiplantae</taxon>
        <taxon>Streptophyta</taxon>
        <taxon>Embryophyta</taxon>
        <taxon>Tracheophyta</taxon>
        <taxon>Spermatophyta</taxon>
        <taxon>Magnoliopsida</taxon>
        <taxon>Ranunculales</taxon>
        <taxon>Menispermaceae</taxon>
        <taxon>Menispermoideae</taxon>
        <taxon>Cissampelideae</taxon>
        <taxon>Stephania</taxon>
    </lineage>
</organism>
<feature type="region of interest" description="Disordered" evidence="1">
    <location>
        <begin position="1"/>
        <end position="25"/>
    </location>
</feature>
<gene>
    <name evidence="2" type="ORF">Scep_026138</name>
</gene>
<protein>
    <submittedName>
        <fullName evidence="2">Uncharacterized protein</fullName>
    </submittedName>
</protein>
<comment type="caution">
    <text evidence="2">The sequence shown here is derived from an EMBL/GenBank/DDBJ whole genome shotgun (WGS) entry which is preliminary data.</text>
</comment>
<dbReference type="EMBL" id="JBBNAG010000011">
    <property type="protein sequence ID" value="KAK9094669.1"/>
    <property type="molecule type" value="Genomic_DNA"/>
</dbReference>
<evidence type="ECO:0000256" key="1">
    <source>
        <dbReference type="SAM" id="MobiDB-lite"/>
    </source>
</evidence>
<sequence length="68" mass="7979">MSKLNKDLRRIMHNTPKKRRKKNSLFQQTSSKLWLEVVALLPAGQNVQLPQLKNLHYTIHPSKEADFI</sequence>